<dbReference type="Proteomes" id="UP000255355">
    <property type="component" value="Unassembled WGS sequence"/>
</dbReference>
<dbReference type="EMBL" id="QQAZ01000002">
    <property type="protein sequence ID" value="RDI54625.1"/>
    <property type="molecule type" value="Genomic_DNA"/>
</dbReference>
<keyword evidence="3" id="KW-1185">Reference proteome</keyword>
<feature type="domain" description="Allophanate hydrolase C-terminal" evidence="1">
    <location>
        <begin position="3"/>
        <end position="122"/>
    </location>
</feature>
<comment type="caution">
    <text evidence="2">The sequence shown here is derived from an EMBL/GenBank/DDBJ whole genome shotgun (WGS) entry which is preliminary data.</text>
</comment>
<evidence type="ECO:0000313" key="3">
    <source>
        <dbReference type="Proteomes" id="UP000255355"/>
    </source>
</evidence>
<evidence type="ECO:0000313" key="2">
    <source>
        <dbReference type="EMBL" id="RDI54625.1"/>
    </source>
</evidence>
<dbReference type="Gene3D" id="3.10.490.10">
    <property type="entry name" value="Gamma-glutamyl cyclotransferase-like"/>
    <property type="match status" value="1"/>
</dbReference>
<dbReference type="RefSeq" id="WP_068021353.1">
    <property type="nucleotide sequence ID" value="NZ_QQAZ01000002.1"/>
</dbReference>
<sequence>MVLMFLNGDGMRGGRLHDQIAGAPLLRTARSAPKYRYYSVGDRFPAMIATDADGRAVTGEVYDVPMETLRDNLIPAEPPELELGLIELDDGTACLATVLRNDHLGSPELIDISDIGDWRAYRGNTVTT</sequence>
<keyword evidence="2" id="KW-0808">Transferase</keyword>
<reference evidence="2 3" key="1">
    <citation type="submission" date="2018-07" db="EMBL/GenBank/DDBJ databases">
        <title>Genomic Encyclopedia of Type Strains, Phase IV (KMG-IV): sequencing the most valuable type-strain genomes for metagenomic binning, comparative biology and taxonomic classification.</title>
        <authorList>
            <person name="Goeker M."/>
        </authorList>
    </citation>
    <scope>NUCLEOTIDE SEQUENCE [LARGE SCALE GENOMIC DNA]</scope>
    <source>
        <strain evidence="2 3">DSM 44952</strain>
    </source>
</reference>
<name>A0A370HDW8_9NOCA</name>
<dbReference type="OrthoDB" id="424376at2"/>
<dbReference type="Pfam" id="PF21986">
    <property type="entry name" value="AH_C"/>
    <property type="match status" value="1"/>
</dbReference>
<dbReference type="InterPro" id="IPR053844">
    <property type="entry name" value="AH_C"/>
</dbReference>
<evidence type="ECO:0000259" key="1">
    <source>
        <dbReference type="Pfam" id="PF21986"/>
    </source>
</evidence>
<dbReference type="AlphaFoldDB" id="A0A370HDW8"/>
<dbReference type="STRING" id="1210089.GCA_001613165_03856"/>
<dbReference type="InterPro" id="IPR013024">
    <property type="entry name" value="GGCT-like"/>
</dbReference>
<gene>
    <name evidence="2" type="ORF">DFR68_102754</name>
</gene>
<dbReference type="SUPFAM" id="SSF110857">
    <property type="entry name" value="Gamma-glutamyl cyclotransferase-like"/>
    <property type="match status" value="1"/>
</dbReference>
<protein>
    <submittedName>
        <fullName evidence="2">Gamma-glutamyl AIG2-like cyclotransferase</fullName>
    </submittedName>
</protein>
<organism evidence="2 3">
    <name type="scientific">Nocardia mexicana</name>
    <dbReference type="NCBI Taxonomy" id="279262"/>
    <lineage>
        <taxon>Bacteria</taxon>
        <taxon>Bacillati</taxon>
        <taxon>Actinomycetota</taxon>
        <taxon>Actinomycetes</taxon>
        <taxon>Mycobacteriales</taxon>
        <taxon>Nocardiaceae</taxon>
        <taxon>Nocardia</taxon>
    </lineage>
</organism>
<proteinExistence type="predicted"/>
<accession>A0A370HDW8</accession>
<dbReference type="GO" id="GO:0016740">
    <property type="term" value="F:transferase activity"/>
    <property type="evidence" value="ECO:0007669"/>
    <property type="project" value="UniProtKB-KW"/>
</dbReference>
<dbReference type="CDD" id="cd06661">
    <property type="entry name" value="GGCT_like"/>
    <property type="match status" value="1"/>
</dbReference>
<dbReference type="InterPro" id="IPR036568">
    <property type="entry name" value="GGCT-like_sf"/>
</dbReference>